<dbReference type="Pfam" id="PF07568">
    <property type="entry name" value="HisKA_2"/>
    <property type="match status" value="1"/>
</dbReference>
<sequence length="480" mass="54423">MNRQQLIDLCKEYTDLTDLDTEHLISIADKLPYIANLNETDIFIDALNRNGKNAIVLAWARPGSRSLYKRSVVGELAYDYSEPAVLRSLKTGEAYRNIRGESQEGVPIAQTVVPISNSERKIIGVLIMERDISEEIRQEKQVQFLSRTAEQLSNTLMHLSMDGHKFGDWLGNGIFILNGRGKITYANTIAAQIYRTHNKTEEPAGCMFDYSLINCSSMDEMLAYLKEPVEYAVNKMNYLFQAFPLVAYGELSGSVISVQDITDLRKKEQELNAQSIILKEIHHRVKNNLQNIAALLRLQMRRSDSELIRQEFEASINRIISIAIVHEVFAYDEWDYINVTDFLNRLLTFLVDSITSPEHKITTQIDGEGILLKSSQAVPLALVLNELLSNSLKHGLSQVAEGKLKIVLQEKEDRVNILISDNGPGYDPNSLQSPKRLGLQIVYSLVEEQLQGRFRIKRTGTMTQASVSFPILRTKEVHHE</sequence>
<name>A0A098AZ96_DESHA</name>
<evidence type="ECO:0000256" key="5">
    <source>
        <dbReference type="ARBA" id="ARBA00022741"/>
    </source>
</evidence>
<gene>
    <name evidence="10" type="ORF">DPCES_2021</name>
</gene>
<dbReference type="PATRIC" id="fig|49338.4.peg.2178"/>
<dbReference type="GO" id="GO:0005524">
    <property type="term" value="F:ATP binding"/>
    <property type="evidence" value="ECO:0007669"/>
    <property type="project" value="UniProtKB-KW"/>
</dbReference>
<dbReference type="PANTHER" id="PTHR41523">
    <property type="entry name" value="TWO-COMPONENT SYSTEM SENSOR PROTEIN"/>
    <property type="match status" value="1"/>
</dbReference>
<dbReference type="Gene3D" id="3.30.450.20">
    <property type="entry name" value="PAS domain"/>
    <property type="match status" value="1"/>
</dbReference>
<dbReference type="GO" id="GO:0000160">
    <property type="term" value="P:phosphorelay signal transduction system"/>
    <property type="evidence" value="ECO:0007669"/>
    <property type="project" value="UniProtKB-KW"/>
</dbReference>
<evidence type="ECO:0000256" key="4">
    <source>
        <dbReference type="ARBA" id="ARBA00022679"/>
    </source>
</evidence>
<evidence type="ECO:0000256" key="8">
    <source>
        <dbReference type="ARBA" id="ARBA00023012"/>
    </source>
</evidence>
<keyword evidence="8" id="KW-0902">Two-component regulatory system</keyword>
<keyword evidence="4" id="KW-0808">Transferase</keyword>
<evidence type="ECO:0000313" key="10">
    <source>
        <dbReference type="EMBL" id="CDX01908.1"/>
    </source>
</evidence>
<dbReference type="EC" id="2.7.13.3" evidence="2"/>
<dbReference type="InterPro" id="IPR005467">
    <property type="entry name" value="His_kinase_dom"/>
</dbReference>
<proteinExistence type="predicted"/>
<dbReference type="AlphaFoldDB" id="A0A098AZ96"/>
<keyword evidence="3" id="KW-0597">Phosphoprotein</keyword>
<dbReference type="EMBL" id="LK996017">
    <property type="protein sequence ID" value="CDX01908.1"/>
    <property type="molecule type" value="Genomic_DNA"/>
</dbReference>
<dbReference type="PANTHER" id="PTHR41523:SF8">
    <property type="entry name" value="ETHYLENE RESPONSE SENSOR PROTEIN"/>
    <property type="match status" value="1"/>
</dbReference>
<evidence type="ECO:0000256" key="2">
    <source>
        <dbReference type="ARBA" id="ARBA00012438"/>
    </source>
</evidence>
<keyword evidence="7" id="KW-0067">ATP-binding</keyword>
<dbReference type="InterPro" id="IPR036890">
    <property type="entry name" value="HATPase_C_sf"/>
</dbReference>
<keyword evidence="6 10" id="KW-0418">Kinase</keyword>
<dbReference type="InterPro" id="IPR022066">
    <property type="entry name" value="PdtaS_GAF"/>
</dbReference>
<dbReference type="GO" id="GO:0004673">
    <property type="term" value="F:protein histidine kinase activity"/>
    <property type="evidence" value="ECO:0007669"/>
    <property type="project" value="UniProtKB-EC"/>
</dbReference>
<dbReference type="InterPro" id="IPR003594">
    <property type="entry name" value="HATPase_dom"/>
</dbReference>
<evidence type="ECO:0000256" key="6">
    <source>
        <dbReference type="ARBA" id="ARBA00022777"/>
    </source>
</evidence>
<keyword evidence="5" id="KW-0547">Nucleotide-binding</keyword>
<dbReference type="Gene3D" id="3.30.565.10">
    <property type="entry name" value="Histidine kinase-like ATPase, C-terminal domain"/>
    <property type="match status" value="1"/>
</dbReference>
<dbReference type="InterPro" id="IPR011495">
    <property type="entry name" value="Sig_transdc_His_kin_sub2_dim/P"/>
</dbReference>
<accession>A0A098AZ96</accession>
<organism evidence="10">
    <name type="scientific">Desulfitobacterium hafniense</name>
    <name type="common">Desulfitobacterium frappieri</name>
    <dbReference type="NCBI Taxonomy" id="49338"/>
    <lineage>
        <taxon>Bacteria</taxon>
        <taxon>Bacillati</taxon>
        <taxon>Bacillota</taxon>
        <taxon>Clostridia</taxon>
        <taxon>Eubacteriales</taxon>
        <taxon>Desulfitobacteriaceae</taxon>
        <taxon>Desulfitobacterium</taxon>
    </lineage>
</organism>
<dbReference type="Gene3D" id="3.30.450.280">
    <property type="entry name" value="GAF domain"/>
    <property type="match status" value="1"/>
</dbReference>
<dbReference type="Pfam" id="PF12282">
    <property type="entry name" value="GAF_PdtaS"/>
    <property type="match status" value="1"/>
</dbReference>
<evidence type="ECO:0000256" key="1">
    <source>
        <dbReference type="ARBA" id="ARBA00000085"/>
    </source>
</evidence>
<reference evidence="10" key="1">
    <citation type="submission" date="2014-07" db="EMBL/GenBank/DDBJ databases">
        <authorList>
            <person name="Hornung V.Bastian."/>
        </authorList>
    </citation>
    <scope>NUCLEOTIDE SEQUENCE</scope>
    <source>
        <strain evidence="10">PCE-S</strain>
    </source>
</reference>
<dbReference type="SUPFAM" id="SSF55874">
    <property type="entry name" value="ATPase domain of HSP90 chaperone/DNA topoisomerase II/histidine kinase"/>
    <property type="match status" value="1"/>
</dbReference>
<evidence type="ECO:0000256" key="3">
    <source>
        <dbReference type="ARBA" id="ARBA00022553"/>
    </source>
</evidence>
<evidence type="ECO:0000259" key="9">
    <source>
        <dbReference type="PROSITE" id="PS50109"/>
    </source>
</evidence>
<evidence type="ECO:0000256" key="7">
    <source>
        <dbReference type="ARBA" id="ARBA00022840"/>
    </source>
</evidence>
<dbReference type="SMART" id="SM00387">
    <property type="entry name" value="HATPase_c"/>
    <property type="match status" value="1"/>
</dbReference>
<dbReference type="Pfam" id="PF02518">
    <property type="entry name" value="HATPase_c"/>
    <property type="match status" value="1"/>
</dbReference>
<dbReference type="RefSeq" id="WP_208925610.1">
    <property type="nucleotide sequence ID" value="NZ_LK996017.1"/>
</dbReference>
<protein>
    <recommendedName>
        <fullName evidence="2">histidine kinase</fullName>
        <ecNumber evidence="2">2.7.13.3</ecNumber>
    </recommendedName>
</protein>
<dbReference type="PROSITE" id="PS50109">
    <property type="entry name" value="HIS_KIN"/>
    <property type="match status" value="1"/>
</dbReference>
<dbReference type="InterPro" id="IPR038424">
    <property type="entry name" value="H_kinase_PdtaS_GAF_sf"/>
</dbReference>
<feature type="domain" description="Histidine kinase" evidence="9">
    <location>
        <begin position="280"/>
        <end position="473"/>
    </location>
</feature>
<comment type="catalytic activity">
    <reaction evidence="1">
        <text>ATP + protein L-histidine = ADP + protein N-phospho-L-histidine.</text>
        <dbReference type="EC" id="2.7.13.3"/>
    </reaction>
</comment>